<feature type="region of interest" description="Disordered" evidence="1">
    <location>
        <begin position="113"/>
        <end position="140"/>
    </location>
</feature>
<proteinExistence type="predicted"/>
<dbReference type="EMBL" id="VSSQ01097701">
    <property type="protein sequence ID" value="MPN40953.1"/>
    <property type="molecule type" value="Genomic_DNA"/>
</dbReference>
<feature type="region of interest" description="Disordered" evidence="1">
    <location>
        <begin position="33"/>
        <end position="67"/>
    </location>
</feature>
<name>A0A645I089_9ZZZZ</name>
<protein>
    <submittedName>
        <fullName evidence="2">Uncharacterized protein</fullName>
    </submittedName>
</protein>
<dbReference type="AlphaFoldDB" id="A0A645I089"/>
<feature type="compositionally biased region" description="Basic and acidic residues" evidence="1">
    <location>
        <begin position="119"/>
        <end position="131"/>
    </location>
</feature>
<feature type="compositionally biased region" description="Basic residues" evidence="1">
    <location>
        <begin position="44"/>
        <end position="53"/>
    </location>
</feature>
<sequence length="140" mass="15499">MGGYKAKDIFRKIIKNRSYHAGMPDVPRGARALRAKEGDGRGPLKAKSRKRPSRGYGEQAAEDAEDGVERGVAHFALRYQGEGLEREGGEGGEAAAEACLQHQYHGMARKAVPLGKQAQHADHERAEDIYRERRRGNYAL</sequence>
<comment type="caution">
    <text evidence="2">The sequence shown here is derived from an EMBL/GenBank/DDBJ whole genome shotgun (WGS) entry which is preliminary data.</text>
</comment>
<organism evidence="2">
    <name type="scientific">bioreactor metagenome</name>
    <dbReference type="NCBI Taxonomy" id="1076179"/>
    <lineage>
        <taxon>unclassified sequences</taxon>
        <taxon>metagenomes</taxon>
        <taxon>ecological metagenomes</taxon>
    </lineage>
</organism>
<gene>
    <name evidence="2" type="ORF">SDC9_188493</name>
</gene>
<evidence type="ECO:0000313" key="2">
    <source>
        <dbReference type="EMBL" id="MPN40953.1"/>
    </source>
</evidence>
<evidence type="ECO:0000256" key="1">
    <source>
        <dbReference type="SAM" id="MobiDB-lite"/>
    </source>
</evidence>
<accession>A0A645I089</accession>
<reference evidence="2" key="1">
    <citation type="submission" date="2019-08" db="EMBL/GenBank/DDBJ databases">
        <authorList>
            <person name="Kucharzyk K."/>
            <person name="Murdoch R.W."/>
            <person name="Higgins S."/>
            <person name="Loffler F."/>
        </authorList>
    </citation>
    <scope>NUCLEOTIDE SEQUENCE</scope>
</reference>